<gene>
    <name evidence="3" type="ORF">OH76DRAFT_1482822</name>
</gene>
<feature type="compositionally biased region" description="Basic and acidic residues" evidence="1">
    <location>
        <begin position="253"/>
        <end position="284"/>
    </location>
</feature>
<evidence type="ECO:0000313" key="4">
    <source>
        <dbReference type="Proteomes" id="UP000256964"/>
    </source>
</evidence>
<dbReference type="Proteomes" id="UP000256964">
    <property type="component" value="Unassembled WGS sequence"/>
</dbReference>
<dbReference type="AlphaFoldDB" id="A0A371DAZ2"/>
<feature type="compositionally biased region" description="Low complexity" evidence="1">
    <location>
        <begin position="356"/>
        <end position="383"/>
    </location>
</feature>
<reference evidence="3 4" key="1">
    <citation type="journal article" date="2018" name="Biotechnol. Biofuels">
        <title>Integrative visual omics of the white-rot fungus Polyporus brumalis exposes the biotechnological potential of its oxidative enzymes for delignifying raw plant biomass.</title>
        <authorList>
            <person name="Miyauchi S."/>
            <person name="Rancon A."/>
            <person name="Drula E."/>
            <person name="Hage H."/>
            <person name="Chaduli D."/>
            <person name="Favel A."/>
            <person name="Grisel S."/>
            <person name="Henrissat B."/>
            <person name="Herpoel-Gimbert I."/>
            <person name="Ruiz-Duenas F.J."/>
            <person name="Chevret D."/>
            <person name="Hainaut M."/>
            <person name="Lin J."/>
            <person name="Wang M."/>
            <person name="Pangilinan J."/>
            <person name="Lipzen A."/>
            <person name="Lesage-Meessen L."/>
            <person name="Navarro D."/>
            <person name="Riley R."/>
            <person name="Grigoriev I.V."/>
            <person name="Zhou S."/>
            <person name="Raouche S."/>
            <person name="Rosso M.N."/>
        </authorList>
    </citation>
    <scope>NUCLEOTIDE SEQUENCE [LARGE SCALE GENOMIC DNA]</scope>
    <source>
        <strain evidence="3 4">BRFM 1820</strain>
    </source>
</reference>
<feature type="region of interest" description="Disordered" evidence="1">
    <location>
        <begin position="44"/>
        <end position="63"/>
    </location>
</feature>
<organism evidence="3 4">
    <name type="scientific">Lentinus brumalis</name>
    <dbReference type="NCBI Taxonomy" id="2498619"/>
    <lineage>
        <taxon>Eukaryota</taxon>
        <taxon>Fungi</taxon>
        <taxon>Dikarya</taxon>
        <taxon>Basidiomycota</taxon>
        <taxon>Agaricomycotina</taxon>
        <taxon>Agaricomycetes</taxon>
        <taxon>Polyporales</taxon>
        <taxon>Polyporaceae</taxon>
        <taxon>Lentinus</taxon>
    </lineage>
</organism>
<dbReference type="OrthoDB" id="2758440at2759"/>
<keyword evidence="4" id="KW-1185">Reference proteome</keyword>
<feature type="region of interest" description="Disordered" evidence="1">
    <location>
        <begin position="356"/>
        <end position="391"/>
    </location>
</feature>
<sequence length="470" mass="50643">MPTLSTFVLEVIVFTVILFVLVFVWFGPLSIIAYRRRRNRRRVLEPQQQEQQPQESAQSDVEKGLALSTADECDAAAAVPGCQPRPSRSSAPVSAFLRWRQRVLYQSDSLSELAVLPWYRREESASRRVLNFVLRKQSAQPEPPTIASVRRAVEAHDASLSGDHAPPMLPHIPRIPEIVVHCVCFREQFSIADQDQCPSCSCPRSRPPPPSMFLPGSASSCFSSGQTAPLWTLSQDSQVSNTIARAGAGSDASSRRFEISPRPSVDEKAGTYRGRNDAQPHDQRSPSPGKMKTFIVVVPASSAKGEKAALDSEGDSGAHHPLPGVDVSPYVLRLAPTFSTTSSLVDLLLEAIAADSDASDAASSSPSSSSSSSSSTISISPRSSRSDDEYDDSVSEVLSLYYSDMEDNAGHSAGPRGSRALASDDGTSWRASRSSLTSSADLDAQVRTGWRASLGRIWAAHGVNVTVLST</sequence>
<name>A0A371DAZ2_9APHY</name>
<keyword evidence="2" id="KW-0812">Transmembrane</keyword>
<protein>
    <submittedName>
        <fullName evidence="3">Uncharacterized protein</fullName>
    </submittedName>
</protein>
<keyword evidence="2" id="KW-0472">Membrane</keyword>
<proteinExistence type="predicted"/>
<feature type="region of interest" description="Disordered" evidence="1">
    <location>
        <begin position="406"/>
        <end position="426"/>
    </location>
</feature>
<keyword evidence="2" id="KW-1133">Transmembrane helix</keyword>
<accession>A0A371DAZ2</accession>
<evidence type="ECO:0000256" key="2">
    <source>
        <dbReference type="SAM" id="Phobius"/>
    </source>
</evidence>
<feature type="compositionally biased region" description="Low complexity" evidence="1">
    <location>
        <begin position="45"/>
        <end position="55"/>
    </location>
</feature>
<dbReference type="EMBL" id="KZ857403">
    <property type="protein sequence ID" value="RDX49704.1"/>
    <property type="molecule type" value="Genomic_DNA"/>
</dbReference>
<feature type="transmembrane region" description="Helical" evidence="2">
    <location>
        <begin position="12"/>
        <end position="34"/>
    </location>
</feature>
<evidence type="ECO:0000313" key="3">
    <source>
        <dbReference type="EMBL" id="RDX49704.1"/>
    </source>
</evidence>
<evidence type="ECO:0000256" key="1">
    <source>
        <dbReference type="SAM" id="MobiDB-lite"/>
    </source>
</evidence>
<feature type="region of interest" description="Disordered" evidence="1">
    <location>
        <begin position="245"/>
        <end position="291"/>
    </location>
</feature>